<accession>A0AAU2VFG8</accession>
<protein>
    <submittedName>
        <fullName evidence="1">Uncharacterized protein</fullName>
    </submittedName>
</protein>
<gene>
    <name evidence="1" type="ORF">OG549_39555</name>
</gene>
<dbReference type="EMBL" id="CP108318">
    <property type="protein sequence ID" value="WTW66232.1"/>
    <property type="molecule type" value="Genomic_DNA"/>
</dbReference>
<evidence type="ECO:0000313" key="1">
    <source>
        <dbReference type="EMBL" id="WTW66232.1"/>
    </source>
</evidence>
<dbReference type="AlphaFoldDB" id="A0AAU2VFG8"/>
<proteinExistence type="predicted"/>
<name>A0AAU2VFG8_9ACTN</name>
<reference evidence="1" key="1">
    <citation type="submission" date="2022-10" db="EMBL/GenBank/DDBJ databases">
        <title>The complete genomes of actinobacterial strains from the NBC collection.</title>
        <authorList>
            <person name="Joergensen T.S."/>
            <person name="Alvarez Arevalo M."/>
            <person name="Sterndorff E.B."/>
            <person name="Faurdal D."/>
            <person name="Vuksanovic O."/>
            <person name="Mourched A.-S."/>
            <person name="Charusanti P."/>
            <person name="Shaw S."/>
            <person name="Blin K."/>
            <person name="Weber T."/>
        </authorList>
    </citation>
    <scope>NUCLEOTIDE SEQUENCE</scope>
    <source>
        <strain evidence="1">NBC_00003</strain>
    </source>
</reference>
<sequence length="110" mass="11962">MARRPKTKKKRPPFGIPKEIILLTGQDVWPYTFIADDSGGGCGKVPMPADAAPEEVQTAIFTQLADLTRIFHGVEIDVEWSSLTPDSWVGHIRRVTAEEPAPPGAVPEVG</sequence>
<organism evidence="1">
    <name type="scientific">Streptomyces sp. NBC_00003</name>
    <dbReference type="NCBI Taxonomy" id="2903608"/>
    <lineage>
        <taxon>Bacteria</taxon>
        <taxon>Bacillati</taxon>
        <taxon>Actinomycetota</taxon>
        <taxon>Actinomycetes</taxon>
        <taxon>Kitasatosporales</taxon>
        <taxon>Streptomycetaceae</taxon>
        <taxon>Streptomyces</taxon>
    </lineage>
</organism>